<dbReference type="AlphaFoldDB" id="A0A6A5AC29"/>
<dbReference type="EMBL" id="VJMI01015482">
    <property type="protein sequence ID" value="KAF0727509.1"/>
    <property type="molecule type" value="Genomic_DNA"/>
</dbReference>
<evidence type="ECO:0000313" key="2">
    <source>
        <dbReference type="Proteomes" id="UP000469452"/>
    </source>
</evidence>
<dbReference type="VEuPathDB" id="FungiDB:H257_03703"/>
<organism evidence="1 2">
    <name type="scientific">Aphanomyces astaci</name>
    <name type="common">Crayfish plague agent</name>
    <dbReference type="NCBI Taxonomy" id="112090"/>
    <lineage>
        <taxon>Eukaryota</taxon>
        <taxon>Sar</taxon>
        <taxon>Stramenopiles</taxon>
        <taxon>Oomycota</taxon>
        <taxon>Saprolegniomycetes</taxon>
        <taxon>Saprolegniales</taxon>
        <taxon>Verrucalvaceae</taxon>
        <taxon>Aphanomyces</taxon>
    </lineage>
</organism>
<gene>
    <name evidence="1" type="ORF">AaE_009520</name>
</gene>
<proteinExistence type="predicted"/>
<feature type="non-terminal residue" evidence="1">
    <location>
        <position position="1"/>
    </location>
</feature>
<accession>A0A6A5AC29</accession>
<comment type="caution">
    <text evidence="1">The sequence shown here is derived from an EMBL/GenBank/DDBJ whole genome shotgun (WGS) entry which is preliminary data.</text>
</comment>
<evidence type="ECO:0000313" key="1">
    <source>
        <dbReference type="EMBL" id="KAF0727509.1"/>
    </source>
</evidence>
<dbReference type="Proteomes" id="UP000469452">
    <property type="component" value="Unassembled WGS sequence"/>
</dbReference>
<reference evidence="1 2" key="1">
    <citation type="submission" date="2019-06" db="EMBL/GenBank/DDBJ databases">
        <title>Genomics analysis of Aphanomyces spp. identifies a new class of oomycete effector associated with host adaptation.</title>
        <authorList>
            <person name="Gaulin E."/>
        </authorList>
    </citation>
    <scope>NUCLEOTIDE SEQUENCE [LARGE SCALE GENOMIC DNA]</scope>
    <source>
        <strain evidence="1 2">E</strain>
    </source>
</reference>
<protein>
    <submittedName>
        <fullName evidence="1">Uncharacterized protein</fullName>
    </submittedName>
</protein>
<sequence>RDGKPSSQAENAVDGTKGYGHVHVTSDLDVMQWYHVAHWLPFTKPCYAIVQFEITGPMVGRMQVVEPDNDQTFDATVHVCIVLEVNAAATITCVVVDVLANIEYDNDDDNLDHVMTHNVRTRLRFAQAFQPNTPTTIRCTNLEPSTRYAYTFEGIANRDDRQGVFHTPDAQLNAINIVAVSTNFPQDRVTSSPNLWEALHTRLQVPWHGIDVVAHVGGQAPMQSAANECLGWLQSQPKKRSYCDDMTMWKERVRTRFQQEYRVVWNTPFLRTVLSHTSQLMVLTAADVASFFGRSKASLVKEGRSEEDVALMQLVVACAKDVAALYYGALGWRNDGDAPLDGERAKTGGKYVYP</sequence>
<name>A0A6A5AC29_APHAT</name>